<evidence type="ECO:0000313" key="2">
    <source>
        <dbReference type="EMBL" id="MCR8873123.1"/>
    </source>
</evidence>
<name>A0AAW5MXS9_9BACT</name>
<comment type="caution">
    <text evidence="2">The sequence shown here is derived from an EMBL/GenBank/DDBJ whole genome shotgun (WGS) entry which is preliminary data.</text>
</comment>
<dbReference type="Pfam" id="PF14289">
    <property type="entry name" value="DUF4369"/>
    <property type="match status" value="1"/>
</dbReference>
<dbReference type="InterPro" id="IPR025380">
    <property type="entry name" value="DUF4369"/>
</dbReference>
<dbReference type="AlphaFoldDB" id="A0AAW5MXS9"/>
<evidence type="ECO:0000259" key="1">
    <source>
        <dbReference type="Pfam" id="PF14289"/>
    </source>
</evidence>
<dbReference type="PROSITE" id="PS51257">
    <property type="entry name" value="PROKAR_LIPOPROTEIN"/>
    <property type="match status" value="1"/>
</dbReference>
<reference evidence="2 3" key="1">
    <citation type="submission" date="2022-08" db="EMBL/GenBank/DDBJ databases">
        <authorList>
            <person name="Zeman M."/>
            <person name="Kubasova T."/>
        </authorList>
    </citation>
    <scope>NUCLEOTIDE SEQUENCE [LARGE SCALE GENOMIC DNA]</scope>
    <source>
        <strain evidence="2 3">ET62</strain>
    </source>
</reference>
<gene>
    <name evidence="2" type="ORF">NW209_03640</name>
</gene>
<feature type="domain" description="DUF4369" evidence="1">
    <location>
        <begin position="21"/>
        <end position="111"/>
    </location>
</feature>
<protein>
    <submittedName>
        <fullName evidence="2">DUF4369 domain-containing protein</fullName>
    </submittedName>
</protein>
<dbReference type="Proteomes" id="UP001204579">
    <property type="component" value="Unassembled WGS sequence"/>
</dbReference>
<keyword evidence="3" id="KW-1185">Reference proteome</keyword>
<dbReference type="EMBL" id="JANRHJ010000003">
    <property type="protein sequence ID" value="MCR8873123.1"/>
    <property type="molecule type" value="Genomic_DNA"/>
</dbReference>
<proteinExistence type="predicted"/>
<dbReference type="RefSeq" id="WP_018711408.1">
    <property type="nucleotide sequence ID" value="NZ_CAUBSI010000034.1"/>
</dbReference>
<sequence>MYKLYFFLFCAVLFASCSKKYKIEGISSVSLLDGKMLFIKVPAGDHWENIDSAEVIHGLFKMKGEVDSTVFASLYMDDECIMPLVIEPGNIRISIDNAGITIKGTPLNDSFNDFILKKNSLDDRAYDVEHEESRMIMDGHDLATVHNEIGKKRAALADEMNNLAKEFIQQNYDNVLGPGVFLMLFNGMPYPMLTPMMEEIVSKAPESFMNDPLVKEYVAVARSNMEKMNHHP</sequence>
<dbReference type="GeneID" id="82443819"/>
<accession>A0AAW5MXS9</accession>
<evidence type="ECO:0000313" key="3">
    <source>
        <dbReference type="Proteomes" id="UP001204579"/>
    </source>
</evidence>
<organism evidence="2 3">
    <name type="scientific">Phocaeicola barnesiae</name>
    <dbReference type="NCBI Taxonomy" id="376804"/>
    <lineage>
        <taxon>Bacteria</taxon>
        <taxon>Pseudomonadati</taxon>
        <taxon>Bacteroidota</taxon>
        <taxon>Bacteroidia</taxon>
        <taxon>Bacteroidales</taxon>
        <taxon>Bacteroidaceae</taxon>
        <taxon>Phocaeicola</taxon>
    </lineage>
</organism>